<feature type="compositionally biased region" description="Basic and acidic residues" evidence="5">
    <location>
        <begin position="73"/>
        <end position="90"/>
    </location>
</feature>
<sequence>MPTTRARRPASNRKERTPEAGPSTHISAEAVEEHFKQAQAGLRSLTDQLRSLSEENERLKHELETARIQPTSSERRSGKSRNNSEDQTHLVERIRILETTVNDLKTDNLKQKRKIEKFKKKELQKELKELGQSTTFNDGTGKDGDIDSTYRMRKLLRKFSDLMIVTTLGGEDDECPVCLEPLRLKECSALECQHILCHVCLPKMSKGADETVTCAVCRKSTPRDEIELVHMSERDRWDQLLEIAQAWDRFDVRGEAESSEEEAEEEFIDDNRETSEKTEISEADEESESSPAKDATSEKEDVEEQLSLTPSPPPRRGFAQSPVKEKRKMMEQLAEQKRLKRRR</sequence>
<proteinExistence type="predicted"/>
<keyword evidence="8" id="KW-1185">Reference proteome</keyword>
<evidence type="ECO:0000256" key="2">
    <source>
        <dbReference type="ARBA" id="ARBA00022771"/>
    </source>
</evidence>
<dbReference type="EMBL" id="NHYE01005627">
    <property type="protein sequence ID" value="PPQ66582.1"/>
    <property type="molecule type" value="Genomic_DNA"/>
</dbReference>
<name>A0A409VJY5_9AGAR</name>
<keyword evidence="1" id="KW-0479">Metal-binding</keyword>
<feature type="domain" description="RING-type" evidence="6">
    <location>
        <begin position="175"/>
        <end position="218"/>
    </location>
</feature>
<dbReference type="GO" id="GO:0008270">
    <property type="term" value="F:zinc ion binding"/>
    <property type="evidence" value="ECO:0007669"/>
    <property type="project" value="UniProtKB-KW"/>
</dbReference>
<dbReference type="InterPro" id="IPR017907">
    <property type="entry name" value="Znf_RING_CS"/>
</dbReference>
<evidence type="ECO:0000256" key="4">
    <source>
        <dbReference type="PROSITE-ProRule" id="PRU00175"/>
    </source>
</evidence>
<dbReference type="InParanoid" id="A0A409VJY5"/>
<organism evidence="7 8">
    <name type="scientific">Gymnopilus dilepis</name>
    <dbReference type="NCBI Taxonomy" id="231916"/>
    <lineage>
        <taxon>Eukaryota</taxon>
        <taxon>Fungi</taxon>
        <taxon>Dikarya</taxon>
        <taxon>Basidiomycota</taxon>
        <taxon>Agaricomycotina</taxon>
        <taxon>Agaricomycetes</taxon>
        <taxon>Agaricomycetidae</taxon>
        <taxon>Agaricales</taxon>
        <taxon>Agaricineae</taxon>
        <taxon>Hymenogastraceae</taxon>
        <taxon>Gymnopilus</taxon>
    </lineage>
</organism>
<protein>
    <recommendedName>
        <fullName evidence="6">RING-type domain-containing protein</fullName>
    </recommendedName>
</protein>
<feature type="compositionally biased region" description="Acidic residues" evidence="5">
    <location>
        <begin position="257"/>
        <end position="268"/>
    </location>
</feature>
<feature type="region of interest" description="Disordered" evidence="5">
    <location>
        <begin position="253"/>
        <end position="343"/>
    </location>
</feature>
<dbReference type="PROSITE" id="PS50089">
    <property type="entry name" value="ZF_RING_2"/>
    <property type="match status" value="1"/>
</dbReference>
<dbReference type="SMART" id="SM00184">
    <property type="entry name" value="RING"/>
    <property type="match status" value="1"/>
</dbReference>
<feature type="compositionally biased region" description="Basic and acidic residues" evidence="5">
    <location>
        <begin position="328"/>
        <end position="337"/>
    </location>
</feature>
<evidence type="ECO:0000256" key="1">
    <source>
        <dbReference type="ARBA" id="ARBA00022723"/>
    </source>
</evidence>
<evidence type="ECO:0000256" key="3">
    <source>
        <dbReference type="ARBA" id="ARBA00022833"/>
    </source>
</evidence>
<dbReference type="OrthoDB" id="1923159at2759"/>
<evidence type="ECO:0000313" key="7">
    <source>
        <dbReference type="EMBL" id="PPQ66582.1"/>
    </source>
</evidence>
<feature type="compositionally biased region" description="Basic and acidic residues" evidence="5">
    <location>
        <begin position="53"/>
        <end position="65"/>
    </location>
</feature>
<dbReference type="InterPro" id="IPR013083">
    <property type="entry name" value="Znf_RING/FYVE/PHD"/>
</dbReference>
<keyword evidence="2 4" id="KW-0863">Zinc-finger</keyword>
<dbReference type="Proteomes" id="UP000284706">
    <property type="component" value="Unassembled WGS sequence"/>
</dbReference>
<feature type="region of interest" description="Disordered" evidence="5">
    <location>
        <begin position="53"/>
        <end position="90"/>
    </location>
</feature>
<gene>
    <name evidence="7" type="ORF">CVT26_009482</name>
</gene>
<dbReference type="STRING" id="231916.A0A409VJY5"/>
<keyword evidence="3" id="KW-0862">Zinc</keyword>
<dbReference type="InterPro" id="IPR001841">
    <property type="entry name" value="Znf_RING"/>
</dbReference>
<dbReference type="AlphaFoldDB" id="A0A409VJY5"/>
<reference evidence="7 8" key="1">
    <citation type="journal article" date="2018" name="Evol. Lett.">
        <title>Horizontal gene cluster transfer increased hallucinogenic mushroom diversity.</title>
        <authorList>
            <person name="Reynolds H.T."/>
            <person name="Vijayakumar V."/>
            <person name="Gluck-Thaler E."/>
            <person name="Korotkin H.B."/>
            <person name="Matheny P.B."/>
            <person name="Slot J.C."/>
        </authorList>
    </citation>
    <scope>NUCLEOTIDE SEQUENCE [LARGE SCALE GENOMIC DNA]</scope>
    <source>
        <strain evidence="7 8">SRW20</strain>
    </source>
</reference>
<feature type="region of interest" description="Disordered" evidence="5">
    <location>
        <begin position="1"/>
        <end position="27"/>
    </location>
</feature>
<feature type="compositionally biased region" description="Basic and acidic residues" evidence="5">
    <location>
        <begin position="269"/>
        <end position="280"/>
    </location>
</feature>
<evidence type="ECO:0000259" key="6">
    <source>
        <dbReference type="PROSITE" id="PS50089"/>
    </source>
</evidence>
<feature type="compositionally biased region" description="Basic residues" evidence="5">
    <location>
        <begin position="1"/>
        <end position="11"/>
    </location>
</feature>
<evidence type="ECO:0000256" key="5">
    <source>
        <dbReference type="SAM" id="MobiDB-lite"/>
    </source>
</evidence>
<dbReference type="PROSITE" id="PS00518">
    <property type="entry name" value="ZF_RING_1"/>
    <property type="match status" value="1"/>
</dbReference>
<comment type="caution">
    <text evidence="7">The sequence shown here is derived from an EMBL/GenBank/DDBJ whole genome shotgun (WGS) entry which is preliminary data.</text>
</comment>
<evidence type="ECO:0000313" key="8">
    <source>
        <dbReference type="Proteomes" id="UP000284706"/>
    </source>
</evidence>
<dbReference type="Gene3D" id="3.30.40.10">
    <property type="entry name" value="Zinc/RING finger domain, C3HC4 (zinc finger)"/>
    <property type="match status" value="1"/>
</dbReference>
<dbReference type="SUPFAM" id="SSF57850">
    <property type="entry name" value="RING/U-box"/>
    <property type="match status" value="1"/>
</dbReference>
<accession>A0A409VJY5</accession>
<dbReference type="CDD" id="cd16564">
    <property type="entry name" value="RING-HC_RNF222"/>
    <property type="match status" value="1"/>
</dbReference>